<dbReference type="STRING" id="133383.A0A1R0H4S4"/>
<keyword evidence="2" id="KW-0175">Coiled coil</keyword>
<dbReference type="GO" id="GO:0008017">
    <property type="term" value="F:microtubule binding"/>
    <property type="evidence" value="ECO:0007669"/>
    <property type="project" value="InterPro"/>
</dbReference>
<dbReference type="InterPro" id="IPR001752">
    <property type="entry name" value="Kinesin_motor_dom"/>
</dbReference>
<comment type="caution">
    <text evidence="4">Lacks conserved residue(s) required for the propagation of feature annotation.</text>
</comment>
<evidence type="ECO:0000256" key="2">
    <source>
        <dbReference type="ARBA" id="ARBA00023054"/>
    </source>
</evidence>
<dbReference type="GO" id="GO:0005524">
    <property type="term" value="F:ATP binding"/>
    <property type="evidence" value="ECO:0007669"/>
    <property type="project" value="InterPro"/>
</dbReference>
<dbReference type="GO" id="GO:0003777">
    <property type="term" value="F:microtubule motor activity"/>
    <property type="evidence" value="ECO:0007669"/>
    <property type="project" value="InterPro"/>
</dbReference>
<dbReference type="Gene3D" id="3.40.850.10">
    <property type="entry name" value="Kinesin motor domain"/>
    <property type="match status" value="1"/>
</dbReference>
<organism evidence="6 7">
    <name type="scientific">Smittium mucronatum</name>
    <dbReference type="NCBI Taxonomy" id="133383"/>
    <lineage>
        <taxon>Eukaryota</taxon>
        <taxon>Fungi</taxon>
        <taxon>Fungi incertae sedis</taxon>
        <taxon>Zoopagomycota</taxon>
        <taxon>Kickxellomycotina</taxon>
        <taxon>Harpellomycetes</taxon>
        <taxon>Harpellales</taxon>
        <taxon>Legeriomycetaceae</taxon>
        <taxon>Smittium</taxon>
    </lineage>
</organism>
<dbReference type="SMART" id="SM00129">
    <property type="entry name" value="KISc"/>
    <property type="match status" value="1"/>
</dbReference>
<feature type="domain" description="Kinesin motor" evidence="5">
    <location>
        <begin position="54"/>
        <end position="432"/>
    </location>
</feature>
<dbReference type="EMBL" id="LSSL01000595">
    <property type="protein sequence ID" value="OLY84169.1"/>
    <property type="molecule type" value="Genomic_DNA"/>
</dbReference>
<evidence type="ECO:0000313" key="6">
    <source>
        <dbReference type="EMBL" id="OLY84169.1"/>
    </source>
</evidence>
<proteinExistence type="inferred from homology"/>
<name>A0A1R0H4S4_9FUNG</name>
<evidence type="ECO:0000313" key="7">
    <source>
        <dbReference type="Proteomes" id="UP000187455"/>
    </source>
</evidence>
<dbReference type="PRINTS" id="PR00380">
    <property type="entry name" value="KINESINHEAVY"/>
</dbReference>
<dbReference type="AlphaFoldDB" id="A0A1R0H4S4"/>
<reference evidence="6 7" key="1">
    <citation type="journal article" date="2016" name="Mol. Biol. Evol.">
        <title>Genome-Wide Survey of Gut Fungi (Harpellales) Reveals the First Horizontally Transferred Ubiquitin Gene from a Mosquito Host.</title>
        <authorList>
            <person name="Wang Y."/>
            <person name="White M.M."/>
            <person name="Kvist S."/>
            <person name="Moncalvo J.M."/>
        </authorList>
    </citation>
    <scope>NUCLEOTIDE SEQUENCE [LARGE SCALE GENOMIC DNA]</scope>
    <source>
        <strain evidence="6 7">ALG-7-W6</strain>
    </source>
</reference>
<evidence type="ECO:0000259" key="5">
    <source>
        <dbReference type="PROSITE" id="PS50067"/>
    </source>
</evidence>
<evidence type="ECO:0000256" key="1">
    <source>
        <dbReference type="ARBA" id="ARBA00022701"/>
    </source>
</evidence>
<gene>
    <name evidence="6" type="ORF">AYI68_g1673</name>
</gene>
<evidence type="ECO:0000256" key="4">
    <source>
        <dbReference type="PROSITE-ProRule" id="PRU00283"/>
    </source>
</evidence>
<dbReference type="InterPro" id="IPR027417">
    <property type="entry name" value="P-loop_NTPase"/>
</dbReference>
<dbReference type="OrthoDB" id="3176171at2759"/>
<dbReference type="GO" id="GO:0007018">
    <property type="term" value="P:microtubule-based movement"/>
    <property type="evidence" value="ECO:0007669"/>
    <property type="project" value="InterPro"/>
</dbReference>
<dbReference type="GO" id="GO:0005874">
    <property type="term" value="C:microtubule"/>
    <property type="evidence" value="ECO:0007669"/>
    <property type="project" value="UniProtKB-KW"/>
</dbReference>
<dbReference type="PROSITE" id="PS50067">
    <property type="entry name" value="KINESIN_MOTOR_2"/>
    <property type="match status" value="1"/>
</dbReference>
<evidence type="ECO:0000256" key="3">
    <source>
        <dbReference type="ARBA" id="ARBA00023175"/>
    </source>
</evidence>
<dbReference type="PANTHER" id="PTHR47968">
    <property type="entry name" value="CENTROMERE PROTEIN E"/>
    <property type="match status" value="1"/>
</dbReference>
<dbReference type="SUPFAM" id="SSF52540">
    <property type="entry name" value="P-loop containing nucleoside triphosphate hydrolases"/>
    <property type="match status" value="1"/>
</dbReference>
<keyword evidence="3" id="KW-0505">Motor protein</keyword>
<sequence>MIRKLTNYSDYQDLKTVSAKNEENMVFENKYSSLLAYHAYGKDKNSIFQRKKPSIECVVRIRPTIGSFNTGGKAAQTTDSLISGDNNTIQVINEKSLIFDPFDKCIPEFSDFADNKFNTFNSAGAIQSKKRCNTPPPCSNDLVHKSVQYNFEKIFKEDSTQLEVFNTTIRSSIGKMTSGHSPSLITYGSTGCGKIYTAIGTKQNPGLVFLSMKEIFSIIQSIKSDYHIGLSVSYYEVYMGKIVDLFAPIGSTQKPRALANKKNECQITDLTRHTPNNMNDLISKLDEANRKRKTECTSANGNSSRSHAVLSLELLLASISNSKVEPIISSGLNIIDLAGSERAWKGSNIGKRMAEEAQINLTYLALAKCINSLNDENPNKHIPYRESILTRVIQAALGNSSKFVMIACVSPLAKKYFDTHSTLEYANKFRDVNKFNATESQCKKKRPLCQDSPDITNNISDVNFKRIKIYKRKSMAFSKPSGSTVSRVFTTNHRSKKQRVYSPLEKTSIGTGVDRNFSLIGDQGIPSQNSYRPPISRNEIRSTKIEKNYEFQLKHPSGGKALSKLKGTEWDEFYQGLEF</sequence>
<dbReference type="PANTHER" id="PTHR47968:SF13">
    <property type="entry name" value="KINESIN-LIKE PROTEIN KIF19 ISOFORM X1"/>
    <property type="match status" value="1"/>
</dbReference>
<dbReference type="Pfam" id="PF00225">
    <property type="entry name" value="Kinesin"/>
    <property type="match status" value="1"/>
</dbReference>
<keyword evidence="7" id="KW-1185">Reference proteome</keyword>
<dbReference type="InterPro" id="IPR036961">
    <property type="entry name" value="Kinesin_motor_dom_sf"/>
</dbReference>
<comment type="caution">
    <text evidence="6">The sequence shown here is derived from an EMBL/GenBank/DDBJ whole genome shotgun (WGS) entry which is preliminary data.</text>
</comment>
<dbReference type="Proteomes" id="UP000187455">
    <property type="component" value="Unassembled WGS sequence"/>
</dbReference>
<dbReference type="InterPro" id="IPR027640">
    <property type="entry name" value="Kinesin-like_fam"/>
</dbReference>
<protein>
    <submittedName>
        <fullName evidence="6">Kinesin-like protein 5</fullName>
    </submittedName>
</protein>
<comment type="similarity">
    <text evidence="4">Belongs to the TRAFAC class myosin-kinesin ATPase superfamily. Kinesin family.</text>
</comment>
<keyword evidence="1" id="KW-0493">Microtubule</keyword>
<accession>A0A1R0H4S4</accession>